<dbReference type="PANTHER" id="PTHR32071:SF117">
    <property type="entry name" value="PTS-DEPENDENT DIHYDROXYACETONE KINASE OPERON REGULATORY PROTEIN-RELATED"/>
    <property type="match status" value="1"/>
</dbReference>
<evidence type="ECO:0000256" key="6">
    <source>
        <dbReference type="PROSITE-ProRule" id="PRU00169"/>
    </source>
</evidence>
<dbReference type="InterPro" id="IPR009057">
    <property type="entry name" value="Homeodomain-like_sf"/>
</dbReference>
<feature type="modified residue" description="4-aspartylphosphate" evidence="6">
    <location>
        <position position="55"/>
    </location>
</feature>
<gene>
    <name evidence="10" type="ORF">ENL21_09355</name>
</gene>
<dbReference type="SUPFAM" id="SSF52172">
    <property type="entry name" value="CheY-like"/>
    <property type="match status" value="1"/>
</dbReference>
<dbReference type="InterPro" id="IPR002078">
    <property type="entry name" value="Sigma_54_int"/>
</dbReference>
<dbReference type="InterPro" id="IPR025662">
    <property type="entry name" value="Sigma_54_int_dom_ATP-bd_1"/>
</dbReference>
<protein>
    <submittedName>
        <fullName evidence="10">Sigma-54-dependent Fis family transcriptional regulator</fullName>
    </submittedName>
</protein>
<dbReference type="InterPro" id="IPR002197">
    <property type="entry name" value="HTH_Fis"/>
</dbReference>
<dbReference type="InterPro" id="IPR025944">
    <property type="entry name" value="Sigma_54_int_dom_CS"/>
</dbReference>
<dbReference type="PROSITE" id="PS00675">
    <property type="entry name" value="SIGMA54_INTERACT_1"/>
    <property type="match status" value="1"/>
</dbReference>
<evidence type="ECO:0000259" key="8">
    <source>
        <dbReference type="PROSITE" id="PS50045"/>
    </source>
</evidence>
<evidence type="ECO:0000256" key="1">
    <source>
        <dbReference type="ARBA" id="ARBA00022741"/>
    </source>
</evidence>
<keyword evidence="1" id="KW-0547">Nucleotide-binding</keyword>
<dbReference type="InterPro" id="IPR025943">
    <property type="entry name" value="Sigma_54_int_dom_ATP-bd_2"/>
</dbReference>
<dbReference type="PANTHER" id="PTHR32071">
    <property type="entry name" value="TRANSCRIPTIONAL REGULATORY PROTEIN"/>
    <property type="match status" value="1"/>
</dbReference>
<dbReference type="Proteomes" id="UP000886111">
    <property type="component" value="Unassembled WGS sequence"/>
</dbReference>
<dbReference type="PROSITE" id="PS00676">
    <property type="entry name" value="SIGMA54_INTERACT_2"/>
    <property type="match status" value="1"/>
</dbReference>
<dbReference type="Pfam" id="PF02954">
    <property type="entry name" value="HTH_8"/>
    <property type="match status" value="1"/>
</dbReference>
<keyword evidence="6" id="KW-0597">Phosphoprotein</keyword>
<evidence type="ECO:0000256" key="7">
    <source>
        <dbReference type="SAM" id="Coils"/>
    </source>
</evidence>
<dbReference type="Pfam" id="PF00072">
    <property type="entry name" value="Response_reg"/>
    <property type="match status" value="1"/>
</dbReference>
<feature type="domain" description="Sigma-54 factor interaction" evidence="8">
    <location>
        <begin position="164"/>
        <end position="393"/>
    </location>
</feature>
<evidence type="ECO:0000256" key="3">
    <source>
        <dbReference type="ARBA" id="ARBA00023015"/>
    </source>
</evidence>
<dbReference type="PROSITE" id="PS00688">
    <property type="entry name" value="SIGMA54_INTERACT_3"/>
    <property type="match status" value="1"/>
</dbReference>
<dbReference type="CDD" id="cd00009">
    <property type="entry name" value="AAA"/>
    <property type="match status" value="1"/>
</dbReference>
<dbReference type="Gene3D" id="3.40.50.2300">
    <property type="match status" value="1"/>
</dbReference>
<comment type="caution">
    <text evidence="10">The sequence shown here is derived from an EMBL/GenBank/DDBJ whole genome shotgun (WGS) entry which is preliminary data.</text>
</comment>
<dbReference type="FunFam" id="3.40.50.300:FF:000006">
    <property type="entry name" value="DNA-binding transcriptional regulator NtrC"/>
    <property type="match status" value="1"/>
</dbReference>
<evidence type="ECO:0000256" key="4">
    <source>
        <dbReference type="ARBA" id="ARBA00023125"/>
    </source>
</evidence>
<dbReference type="AlphaFoldDB" id="A0A7V5LJX6"/>
<dbReference type="SUPFAM" id="SSF46689">
    <property type="entry name" value="Homeodomain-like"/>
    <property type="match status" value="1"/>
</dbReference>
<dbReference type="Gene3D" id="3.40.50.300">
    <property type="entry name" value="P-loop containing nucleotide triphosphate hydrolases"/>
    <property type="match status" value="1"/>
</dbReference>
<dbReference type="PRINTS" id="PR01590">
    <property type="entry name" value="HTHFIS"/>
</dbReference>
<dbReference type="GO" id="GO:0000160">
    <property type="term" value="P:phosphorelay signal transduction system"/>
    <property type="evidence" value="ECO:0007669"/>
    <property type="project" value="InterPro"/>
</dbReference>
<dbReference type="InterPro" id="IPR011006">
    <property type="entry name" value="CheY-like_superfamily"/>
</dbReference>
<sequence length="480" mass="54380">MTQADENILIVDDQQEILNSLQRLLKNEFNIFVAPSGEQGLELIRKQSFAVVVSDQRMPQMDGVTFLKQVKELQPEAIRILLTAYADIEATISAVNQAKIFQYISKPFEPDEFKQILNNALQHYRLVQENKRLQLELAEANKRLTSENIILKQQVEQHLELGEFIGNSPEILRILKMVKKVMNTPTTVLLLGETGTGKELLAKIIHYNSNRKNHLFVAQNCAAIPDTLLQSELFGHVKGAFTGAVRDKKGLFELADKGTIFLDEIGDTSPALQLGLLRVLQEGEIRPLGSHTTKKVDARVIAATNKNLQEEVKKGNFREDLFYRLSVFPIELPPLRQRKEDIPDLVQHFINKYARRIGKKAPGITDQALNHLLNYHFPGNIRELENEIERMVTLCDDGQPLDIDLLSTRILKPAVSFSGAGPLSNLPLKQALFQLEDEMIRKTLKEFNGNILRSAKKLGISRVGLHKMLKRHNINPAEFK</sequence>
<proteinExistence type="predicted"/>
<evidence type="ECO:0000256" key="2">
    <source>
        <dbReference type="ARBA" id="ARBA00022840"/>
    </source>
</evidence>
<dbReference type="PROSITE" id="PS50110">
    <property type="entry name" value="RESPONSE_REGULATORY"/>
    <property type="match status" value="1"/>
</dbReference>
<name>A0A7V5LJX6_CALAY</name>
<dbReference type="GO" id="GO:0005524">
    <property type="term" value="F:ATP binding"/>
    <property type="evidence" value="ECO:0007669"/>
    <property type="project" value="UniProtKB-KW"/>
</dbReference>
<evidence type="ECO:0000313" key="10">
    <source>
        <dbReference type="EMBL" id="HHE55976.1"/>
    </source>
</evidence>
<dbReference type="EMBL" id="DRTD01000698">
    <property type="protein sequence ID" value="HHE55976.1"/>
    <property type="molecule type" value="Genomic_DNA"/>
</dbReference>
<evidence type="ECO:0000256" key="5">
    <source>
        <dbReference type="ARBA" id="ARBA00023163"/>
    </source>
</evidence>
<dbReference type="PROSITE" id="PS50045">
    <property type="entry name" value="SIGMA54_INTERACT_4"/>
    <property type="match status" value="1"/>
</dbReference>
<keyword evidence="5" id="KW-0804">Transcription</keyword>
<dbReference type="InterPro" id="IPR058031">
    <property type="entry name" value="AAA_lid_NorR"/>
</dbReference>
<dbReference type="GO" id="GO:0043565">
    <property type="term" value="F:sequence-specific DNA binding"/>
    <property type="evidence" value="ECO:0007669"/>
    <property type="project" value="InterPro"/>
</dbReference>
<feature type="coiled-coil region" evidence="7">
    <location>
        <begin position="123"/>
        <end position="150"/>
    </location>
</feature>
<organism evidence="10">
    <name type="scientific">Caldithrix abyssi</name>
    <dbReference type="NCBI Taxonomy" id="187145"/>
    <lineage>
        <taxon>Bacteria</taxon>
        <taxon>Pseudomonadati</taxon>
        <taxon>Calditrichota</taxon>
        <taxon>Calditrichia</taxon>
        <taxon>Calditrichales</taxon>
        <taxon>Calditrichaceae</taxon>
        <taxon>Caldithrix</taxon>
    </lineage>
</organism>
<keyword evidence="4" id="KW-0238">DNA-binding</keyword>
<dbReference type="Pfam" id="PF00158">
    <property type="entry name" value="Sigma54_activat"/>
    <property type="match status" value="1"/>
</dbReference>
<reference evidence="10" key="1">
    <citation type="journal article" date="2020" name="mSystems">
        <title>Genome- and Community-Level Interaction Insights into Carbon Utilization and Element Cycling Functions of Hydrothermarchaeota in Hydrothermal Sediment.</title>
        <authorList>
            <person name="Zhou Z."/>
            <person name="Liu Y."/>
            <person name="Xu W."/>
            <person name="Pan J."/>
            <person name="Luo Z.H."/>
            <person name="Li M."/>
        </authorList>
    </citation>
    <scope>NUCLEOTIDE SEQUENCE [LARGE SCALE GENOMIC DNA]</scope>
    <source>
        <strain evidence="10">HyVt-76</strain>
    </source>
</reference>
<dbReference type="InterPro" id="IPR027417">
    <property type="entry name" value="P-loop_NTPase"/>
</dbReference>
<dbReference type="InterPro" id="IPR001789">
    <property type="entry name" value="Sig_transdc_resp-reg_receiver"/>
</dbReference>
<dbReference type="SUPFAM" id="SSF52540">
    <property type="entry name" value="P-loop containing nucleoside triphosphate hydrolases"/>
    <property type="match status" value="1"/>
</dbReference>
<feature type="domain" description="Response regulatory" evidence="9">
    <location>
        <begin position="7"/>
        <end position="121"/>
    </location>
</feature>
<keyword evidence="7" id="KW-0175">Coiled coil</keyword>
<evidence type="ECO:0000259" key="9">
    <source>
        <dbReference type="PROSITE" id="PS50110"/>
    </source>
</evidence>
<dbReference type="Gene3D" id="1.10.10.60">
    <property type="entry name" value="Homeodomain-like"/>
    <property type="match status" value="1"/>
</dbReference>
<dbReference type="SMART" id="SM00382">
    <property type="entry name" value="AAA"/>
    <property type="match status" value="1"/>
</dbReference>
<dbReference type="Gene3D" id="1.10.8.60">
    <property type="match status" value="1"/>
</dbReference>
<keyword evidence="3" id="KW-0805">Transcription regulation</keyword>
<dbReference type="Pfam" id="PF25601">
    <property type="entry name" value="AAA_lid_14"/>
    <property type="match status" value="1"/>
</dbReference>
<keyword evidence="2" id="KW-0067">ATP-binding</keyword>
<dbReference type="CDD" id="cd17569">
    <property type="entry name" value="REC_HupR-like"/>
    <property type="match status" value="1"/>
</dbReference>
<dbReference type="SMART" id="SM00448">
    <property type="entry name" value="REC"/>
    <property type="match status" value="1"/>
</dbReference>
<accession>A0A7V5LJX6</accession>
<dbReference type="GO" id="GO:0006355">
    <property type="term" value="P:regulation of DNA-templated transcription"/>
    <property type="evidence" value="ECO:0007669"/>
    <property type="project" value="InterPro"/>
</dbReference>
<dbReference type="InterPro" id="IPR003593">
    <property type="entry name" value="AAA+_ATPase"/>
</dbReference>